<evidence type="ECO:0000313" key="2">
    <source>
        <dbReference type="Proteomes" id="UP000256661"/>
    </source>
</evidence>
<dbReference type="EMBL" id="QTTT01000001">
    <property type="protein sequence ID" value="REF00300.1"/>
    <property type="molecule type" value="Genomic_DNA"/>
</dbReference>
<proteinExistence type="predicted"/>
<dbReference type="Proteomes" id="UP000256661">
    <property type="component" value="Unassembled WGS sequence"/>
</dbReference>
<evidence type="ECO:0000313" key="1">
    <source>
        <dbReference type="EMBL" id="REF00300.1"/>
    </source>
</evidence>
<keyword evidence="2" id="KW-1185">Reference proteome</keyword>
<sequence length="90" mass="10549">MWLDGHAWLHRRRDFYEHQVGLTLARLAHVRLRRHRPDEAATTILGLADHLNTSASQRVRHTLTQIRQGWRTHTGNPHVAEADHLLRQLT</sequence>
<name>A0A3D9SWH1_9ACTN</name>
<dbReference type="AlphaFoldDB" id="A0A3D9SWH1"/>
<organism evidence="1 2">
    <name type="scientific">Thermomonospora umbrina</name>
    <dbReference type="NCBI Taxonomy" id="111806"/>
    <lineage>
        <taxon>Bacteria</taxon>
        <taxon>Bacillati</taxon>
        <taxon>Actinomycetota</taxon>
        <taxon>Actinomycetes</taxon>
        <taxon>Streptosporangiales</taxon>
        <taxon>Thermomonosporaceae</taxon>
        <taxon>Thermomonospora</taxon>
    </lineage>
</organism>
<gene>
    <name evidence="1" type="ORF">DFJ69_5831</name>
</gene>
<reference evidence="1 2" key="1">
    <citation type="submission" date="2018-08" db="EMBL/GenBank/DDBJ databases">
        <title>Sequencing the genomes of 1000 actinobacteria strains.</title>
        <authorList>
            <person name="Klenk H.-P."/>
        </authorList>
    </citation>
    <scope>NUCLEOTIDE SEQUENCE [LARGE SCALE GENOMIC DNA]</scope>
    <source>
        <strain evidence="1 2">DSM 43927</strain>
    </source>
</reference>
<comment type="caution">
    <text evidence="1">The sequence shown here is derived from an EMBL/GenBank/DDBJ whole genome shotgun (WGS) entry which is preliminary data.</text>
</comment>
<accession>A0A3D9SWH1</accession>
<protein>
    <submittedName>
        <fullName evidence="1">Uncharacterized protein</fullName>
    </submittedName>
</protein>